<dbReference type="STRING" id="37653.A0A0L8HJA5"/>
<dbReference type="PANTHER" id="PTHR45751">
    <property type="entry name" value="COPINE FAMILY PROTEIN 1"/>
    <property type="match status" value="1"/>
</dbReference>
<dbReference type="GO" id="GO:0016567">
    <property type="term" value="P:protein ubiquitination"/>
    <property type="evidence" value="ECO:0007669"/>
    <property type="project" value="TreeGrafter"/>
</dbReference>
<accession>A0A0L8HJA5</accession>
<dbReference type="InterPro" id="IPR036465">
    <property type="entry name" value="vWFA_dom_sf"/>
</dbReference>
<protein>
    <recommendedName>
        <fullName evidence="2">VWFA domain-containing protein</fullName>
    </recommendedName>
</protein>
<dbReference type="InterPro" id="IPR002035">
    <property type="entry name" value="VWF_A"/>
</dbReference>
<dbReference type="AlphaFoldDB" id="A0A0L8HJA5"/>
<gene>
    <name evidence="3" type="ORF">OCBIM_22013281mg</name>
</gene>
<evidence type="ECO:0000313" key="3">
    <source>
        <dbReference type="EMBL" id="KOF89307.1"/>
    </source>
</evidence>
<organism evidence="3">
    <name type="scientific">Octopus bimaculoides</name>
    <name type="common">California two-spotted octopus</name>
    <dbReference type="NCBI Taxonomy" id="37653"/>
    <lineage>
        <taxon>Eukaryota</taxon>
        <taxon>Metazoa</taxon>
        <taxon>Spiralia</taxon>
        <taxon>Lophotrochozoa</taxon>
        <taxon>Mollusca</taxon>
        <taxon>Cephalopoda</taxon>
        <taxon>Coleoidea</taxon>
        <taxon>Octopodiformes</taxon>
        <taxon>Octopoda</taxon>
        <taxon>Incirrata</taxon>
        <taxon>Octopodidae</taxon>
        <taxon>Octopus</taxon>
    </lineage>
</organism>
<keyword evidence="1" id="KW-0812">Transmembrane</keyword>
<evidence type="ECO:0000256" key="1">
    <source>
        <dbReference type="SAM" id="Phobius"/>
    </source>
</evidence>
<dbReference type="GO" id="GO:0005634">
    <property type="term" value="C:nucleus"/>
    <property type="evidence" value="ECO:0007669"/>
    <property type="project" value="TreeGrafter"/>
</dbReference>
<name>A0A0L8HJA5_OCTBM</name>
<proteinExistence type="predicted"/>
<dbReference type="SMART" id="SM00327">
    <property type="entry name" value="VWA"/>
    <property type="match status" value="1"/>
</dbReference>
<dbReference type="SUPFAM" id="SSF53300">
    <property type="entry name" value="vWA-like"/>
    <property type="match status" value="1"/>
</dbReference>
<dbReference type="Pfam" id="PF07002">
    <property type="entry name" value="Copine"/>
    <property type="match status" value="1"/>
</dbReference>
<dbReference type="EMBL" id="KQ418007">
    <property type="protein sequence ID" value="KOF89307.1"/>
    <property type="molecule type" value="Genomic_DNA"/>
</dbReference>
<dbReference type="OMA" id="DAMEHYD"/>
<sequence>MTVLSLVLYVLAVVAGLILFGLYRQRSESAKEELVSDDAVYTRYKVKPSIFSVLGIQYYGNSNYFCSFDDHFESFDAVSKACRRAGLERCQLIVGVDFTASNEWQGRKTFNGQCLHKIWPGKVLNPYQKVISILGQTLEPFDEDKLIPAFGFGDSKTMNQDVFYLNPSENPCYGFHEVLERYNEAVRNITLSGPTTFCPIIEKAIEIVKEKNTYHILVIIADGQINEQGETVRAIVEASEYPLSIIVVGVGDGPWDIMEEFDNCLPRRKFDNFQFVDYHGTVGKSKHPEAVFALHALMEVPDQYKTIRNLGYLQKEEKFYGIMGGNYKIESNV</sequence>
<feature type="domain" description="VWFA" evidence="2">
    <location>
        <begin position="89"/>
        <end position="280"/>
    </location>
</feature>
<feature type="transmembrane region" description="Helical" evidence="1">
    <location>
        <begin position="6"/>
        <end position="23"/>
    </location>
</feature>
<keyword evidence="1" id="KW-1133">Transmembrane helix</keyword>
<dbReference type="InterPro" id="IPR052079">
    <property type="entry name" value="E3_ligase/Copine_domain"/>
</dbReference>
<evidence type="ECO:0000259" key="2">
    <source>
        <dbReference type="SMART" id="SM00327"/>
    </source>
</evidence>
<dbReference type="OrthoDB" id="5855668at2759"/>
<dbReference type="PANTHER" id="PTHR45751:SF53">
    <property type="entry name" value="VWFA DOMAIN-CONTAINING PROTEIN"/>
    <property type="match status" value="1"/>
</dbReference>
<dbReference type="InterPro" id="IPR010734">
    <property type="entry name" value="Copine_C"/>
</dbReference>
<keyword evidence="1" id="KW-0472">Membrane</keyword>
<dbReference type="Gene3D" id="3.40.50.410">
    <property type="entry name" value="von Willebrand factor, type A domain"/>
    <property type="match status" value="1"/>
</dbReference>
<reference evidence="3" key="1">
    <citation type="submission" date="2015-07" db="EMBL/GenBank/DDBJ databases">
        <title>MeaNS - Measles Nucleotide Surveillance Program.</title>
        <authorList>
            <person name="Tran T."/>
            <person name="Druce J."/>
        </authorList>
    </citation>
    <scope>NUCLEOTIDE SEQUENCE</scope>
    <source>
        <strain evidence="3">UCB-OBI-ISO-001</strain>
        <tissue evidence="3">Gonad</tissue>
    </source>
</reference>
<dbReference type="KEGG" id="obi:106870351"/>
<dbReference type="GO" id="GO:0004842">
    <property type="term" value="F:ubiquitin-protein transferase activity"/>
    <property type="evidence" value="ECO:0007669"/>
    <property type="project" value="TreeGrafter"/>
</dbReference>